<dbReference type="Proteomes" id="UP000095286">
    <property type="component" value="Unplaced"/>
</dbReference>
<name>A0AC35UBW4_9BILA</name>
<proteinExistence type="predicted"/>
<reference evidence="2" key="1">
    <citation type="submission" date="2016-11" db="UniProtKB">
        <authorList>
            <consortium name="WormBaseParasite"/>
        </authorList>
    </citation>
    <scope>IDENTIFICATION</scope>
    <source>
        <strain evidence="2">KR3021</strain>
    </source>
</reference>
<dbReference type="WBParaSite" id="RSKR_0000986200.1">
    <property type="protein sequence ID" value="RSKR_0000986200.1"/>
    <property type="gene ID" value="RSKR_0000986200"/>
</dbReference>
<accession>A0AC35UBW4</accession>
<organism evidence="1 2">
    <name type="scientific">Rhabditophanes sp. KR3021</name>
    <dbReference type="NCBI Taxonomy" id="114890"/>
    <lineage>
        <taxon>Eukaryota</taxon>
        <taxon>Metazoa</taxon>
        <taxon>Ecdysozoa</taxon>
        <taxon>Nematoda</taxon>
        <taxon>Chromadorea</taxon>
        <taxon>Rhabditida</taxon>
        <taxon>Tylenchina</taxon>
        <taxon>Panagrolaimomorpha</taxon>
        <taxon>Strongyloidoidea</taxon>
        <taxon>Alloionematidae</taxon>
        <taxon>Rhabditophanes</taxon>
    </lineage>
</organism>
<evidence type="ECO:0000313" key="2">
    <source>
        <dbReference type="WBParaSite" id="RSKR_0000986200.1"/>
    </source>
</evidence>
<evidence type="ECO:0000313" key="1">
    <source>
        <dbReference type="Proteomes" id="UP000095286"/>
    </source>
</evidence>
<protein>
    <submittedName>
        <fullName evidence="2">Mediator of RNA polymerase II transcription subunit 19</fullName>
    </submittedName>
</protein>
<sequence>MISNDDKKTIILTKPKRVRKLKQTILDIPTFDKKLNTFDTNLKKCICPYSSKHTLQKVISLFSDKPKIELMDDNANKEFWSSNPLMEMTKYSHLDQLSRDLERMRLRFKGDGDLIVHTASGVLYWDRKIVEIRTIGLVKKDEDSIDLSTYSKEAVLAFETYIYSADLRHCSIYMEDLLKLATKYGPNQLRVYLEKDNVLSNEDVSKFTYSRSEHPQNKEYGEAPKKIICKETSFDETQLDYNSFYFENDTMM</sequence>